<dbReference type="CDD" id="cd06173">
    <property type="entry name" value="MFS_MefA_like"/>
    <property type="match status" value="1"/>
</dbReference>
<feature type="transmembrane region" description="Helical" evidence="7">
    <location>
        <begin position="219"/>
        <end position="238"/>
    </location>
</feature>
<keyword evidence="3" id="KW-1003">Cell membrane</keyword>
<evidence type="ECO:0000256" key="4">
    <source>
        <dbReference type="ARBA" id="ARBA00022692"/>
    </source>
</evidence>
<dbReference type="Proteomes" id="UP000316626">
    <property type="component" value="Unassembled WGS sequence"/>
</dbReference>
<evidence type="ECO:0000256" key="3">
    <source>
        <dbReference type="ARBA" id="ARBA00022475"/>
    </source>
</evidence>
<comment type="caution">
    <text evidence="9">The sequence shown here is derived from an EMBL/GenBank/DDBJ whole genome shotgun (WGS) entry which is preliminary data.</text>
</comment>
<protein>
    <submittedName>
        <fullName evidence="9">MFS transporter</fullName>
    </submittedName>
</protein>
<feature type="transmembrane region" description="Helical" evidence="7">
    <location>
        <begin position="140"/>
        <end position="160"/>
    </location>
</feature>
<keyword evidence="5 7" id="KW-1133">Transmembrane helix</keyword>
<sequence>MFKKLLLDWKYPSILLLGIGISNFGAWIYLIALNLIILDMTNSPLAVAGLYIVKPLATLFTNIWAGSVIDRINKRNLMVVLDLFRALLIAVLPLVSNLWIIYAIAFVINMGSSMFEPTSMTYITKLIPIEQRKRFNSLRGLIDSGAFLIGPAIAGILFLLDTPVVAIYMNAIALFFSGIITLFMPNLEKDTSINQSDTNLSFDVIKKDWRIVLNFSYRYAYIMFIYFLFSCIMVMATALDSQEAAFAKSVLYLSDSEYGFLVSIAGAGIIVGAIVNTVCINKLKTSFLIGCGSLFVSIGYNVYAFSSSFSIAAVGFFILAFSLAFANTGFQTFYQNNIPVDVMGRIGSIYGLFEACLVIMTTIIIGVTAQLISIQPVVIIGSLLMLAITILLLVFSVKPSQSRYYSNVNEV</sequence>
<dbReference type="InterPro" id="IPR036259">
    <property type="entry name" value="MFS_trans_sf"/>
</dbReference>
<dbReference type="EMBL" id="VDGI01000001">
    <property type="protein sequence ID" value="TQR21571.1"/>
    <property type="molecule type" value="Genomic_DNA"/>
</dbReference>
<feature type="transmembrane region" description="Helical" evidence="7">
    <location>
        <begin position="166"/>
        <end position="184"/>
    </location>
</feature>
<organism evidence="9 10">
    <name type="scientific">Psychrobacillus vulpis</name>
    <dbReference type="NCBI Taxonomy" id="2325572"/>
    <lineage>
        <taxon>Bacteria</taxon>
        <taxon>Bacillati</taxon>
        <taxon>Bacillota</taxon>
        <taxon>Bacilli</taxon>
        <taxon>Bacillales</taxon>
        <taxon>Bacillaceae</taxon>
        <taxon>Psychrobacillus</taxon>
    </lineage>
</organism>
<evidence type="ECO:0000313" key="9">
    <source>
        <dbReference type="EMBL" id="TQR21571.1"/>
    </source>
</evidence>
<feature type="transmembrane region" description="Helical" evidence="7">
    <location>
        <begin position="12"/>
        <end position="38"/>
    </location>
</feature>
<feature type="transmembrane region" description="Helical" evidence="7">
    <location>
        <begin position="351"/>
        <end position="372"/>
    </location>
</feature>
<proteinExistence type="predicted"/>
<dbReference type="PANTHER" id="PTHR43266">
    <property type="entry name" value="MACROLIDE-EFFLUX PROTEIN"/>
    <property type="match status" value="1"/>
</dbReference>
<evidence type="ECO:0000259" key="8">
    <source>
        <dbReference type="PROSITE" id="PS50850"/>
    </source>
</evidence>
<dbReference type="InterPro" id="IPR020846">
    <property type="entry name" value="MFS_dom"/>
</dbReference>
<name>A0A544TVZ3_9BACI</name>
<feature type="transmembrane region" description="Helical" evidence="7">
    <location>
        <begin position="286"/>
        <end position="303"/>
    </location>
</feature>
<keyword evidence="10" id="KW-1185">Reference proteome</keyword>
<feature type="transmembrane region" description="Helical" evidence="7">
    <location>
        <begin position="44"/>
        <end position="65"/>
    </location>
</feature>
<dbReference type="Gene3D" id="1.20.1250.20">
    <property type="entry name" value="MFS general substrate transporter like domains"/>
    <property type="match status" value="1"/>
</dbReference>
<reference evidence="9 10" key="1">
    <citation type="submission" date="2019-06" db="EMBL/GenBank/DDBJ databases">
        <title>Psychrobacillus vulpis sp. nov., a new species isolated from feces of a red fox that inhabits in The Tablas de Daimiel Natural Park, Albacete, Spain.</title>
        <authorList>
            <person name="Rodriguez M."/>
            <person name="Reina J.C."/>
            <person name="Bejar V."/>
            <person name="Llamas I."/>
        </authorList>
    </citation>
    <scope>NUCLEOTIDE SEQUENCE [LARGE SCALE GENOMIC DNA]</scope>
    <source>
        <strain evidence="9 10">Z8</strain>
    </source>
</reference>
<accession>A0A544TVZ3</accession>
<keyword evidence="2" id="KW-0813">Transport</keyword>
<evidence type="ECO:0000256" key="5">
    <source>
        <dbReference type="ARBA" id="ARBA00022989"/>
    </source>
</evidence>
<gene>
    <name evidence="9" type="ORF">FG384_01035</name>
</gene>
<feature type="transmembrane region" description="Helical" evidence="7">
    <location>
        <begin position="258"/>
        <end position="279"/>
    </location>
</feature>
<dbReference type="InterPro" id="IPR011701">
    <property type="entry name" value="MFS"/>
</dbReference>
<dbReference type="RefSeq" id="WP_142640699.1">
    <property type="nucleotide sequence ID" value="NZ_VDGI01000001.1"/>
</dbReference>
<dbReference type="GO" id="GO:0022857">
    <property type="term" value="F:transmembrane transporter activity"/>
    <property type="evidence" value="ECO:0007669"/>
    <property type="project" value="InterPro"/>
</dbReference>
<comment type="subcellular location">
    <subcellularLocation>
        <location evidence="1">Cell membrane</location>
        <topology evidence="1">Multi-pass membrane protein</topology>
    </subcellularLocation>
</comment>
<evidence type="ECO:0000256" key="7">
    <source>
        <dbReference type="SAM" id="Phobius"/>
    </source>
</evidence>
<dbReference type="PROSITE" id="PS50850">
    <property type="entry name" value="MFS"/>
    <property type="match status" value="1"/>
</dbReference>
<dbReference type="GO" id="GO:0005886">
    <property type="term" value="C:plasma membrane"/>
    <property type="evidence" value="ECO:0007669"/>
    <property type="project" value="UniProtKB-SubCell"/>
</dbReference>
<dbReference type="AlphaFoldDB" id="A0A544TVZ3"/>
<dbReference type="SUPFAM" id="SSF103473">
    <property type="entry name" value="MFS general substrate transporter"/>
    <property type="match status" value="1"/>
</dbReference>
<feature type="transmembrane region" description="Helical" evidence="7">
    <location>
        <begin position="309"/>
        <end position="330"/>
    </location>
</feature>
<dbReference type="PANTHER" id="PTHR43266:SF2">
    <property type="entry name" value="MAJOR FACILITATOR SUPERFAMILY (MFS) PROFILE DOMAIN-CONTAINING PROTEIN"/>
    <property type="match status" value="1"/>
</dbReference>
<keyword evidence="6 7" id="KW-0472">Membrane</keyword>
<evidence type="ECO:0000256" key="6">
    <source>
        <dbReference type="ARBA" id="ARBA00023136"/>
    </source>
</evidence>
<dbReference type="OrthoDB" id="2156306at2"/>
<dbReference type="Pfam" id="PF07690">
    <property type="entry name" value="MFS_1"/>
    <property type="match status" value="1"/>
</dbReference>
<evidence type="ECO:0000313" key="10">
    <source>
        <dbReference type="Proteomes" id="UP000316626"/>
    </source>
</evidence>
<evidence type="ECO:0000256" key="2">
    <source>
        <dbReference type="ARBA" id="ARBA00022448"/>
    </source>
</evidence>
<evidence type="ECO:0000256" key="1">
    <source>
        <dbReference type="ARBA" id="ARBA00004651"/>
    </source>
</evidence>
<feature type="transmembrane region" description="Helical" evidence="7">
    <location>
        <begin position="378"/>
        <end position="397"/>
    </location>
</feature>
<feature type="domain" description="Major facilitator superfamily (MFS) profile" evidence="8">
    <location>
        <begin position="11"/>
        <end position="399"/>
    </location>
</feature>
<keyword evidence="4 7" id="KW-0812">Transmembrane</keyword>